<dbReference type="Proteomes" id="UP000887579">
    <property type="component" value="Unplaced"/>
</dbReference>
<accession>A0AC34GVG9</accession>
<proteinExistence type="predicted"/>
<organism evidence="1 2">
    <name type="scientific">Panagrolaimus sp. ES5</name>
    <dbReference type="NCBI Taxonomy" id="591445"/>
    <lineage>
        <taxon>Eukaryota</taxon>
        <taxon>Metazoa</taxon>
        <taxon>Ecdysozoa</taxon>
        <taxon>Nematoda</taxon>
        <taxon>Chromadorea</taxon>
        <taxon>Rhabditida</taxon>
        <taxon>Tylenchina</taxon>
        <taxon>Panagrolaimomorpha</taxon>
        <taxon>Panagrolaimoidea</taxon>
        <taxon>Panagrolaimidae</taxon>
        <taxon>Panagrolaimus</taxon>
    </lineage>
</organism>
<reference evidence="2" key="1">
    <citation type="submission" date="2022-11" db="UniProtKB">
        <authorList>
            <consortium name="WormBaseParasite"/>
        </authorList>
    </citation>
    <scope>IDENTIFICATION</scope>
</reference>
<protein>
    <submittedName>
        <fullName evidence="2">Peptidase S1 domain-containing protein</fullName>
    </submittedName>
</protein>
<dbReference type="WBParaSite" id="ES5_v2.g8804.t1">
    <property type="protein sequence ID" value="ES5_v2.g8804.t1"/>
    <property type="gene ID" value="ES5_v2.g8804"/>
</dbReference>
<sequence>VSTLSPVPLGKFPYVVQFVREDPNSKSTFNCTGSIIHPKYILTALSCLTNDETLPNVNDTHIIYDTNRPHIASPKNVVDIEKFYYNVPLENFTTRGEHFVAKNNIAIIQVTSEFPINNNVNTTILSGKTEPFKKENPAIIVGFGGISREGERNQLREFSGNITDLMPEITLISLQNSKIRVGEIGSPLLIEDEGILKQYGIASHNHEQSNGKSIPIFGKIGHHCDWIQKVTKDLVKCE</sequence>
<evidence type="ECO:0000313" key="1">
    <source>
        <dbReference type="Proteomes" id="UP000887579"/>
    </source>
</evidence>
<name>A0AC34GVG9_9BILA</name>
<evidence type="ECO:0000313" key="2">
    <source>
        <dbReference type="WBParaSite" id="ES5_v2.g8804.t1"/>
    </source>
</evidence>